<keyword evidence="1" id="KW-0472">Membrane</keyword>
<sequence length="78" mass="8840">MTTKDTIIIFVLGSIITLFVGAFIALFEMFLWDMTDEISIEWSWKHPERSTIIHAIIMATINVVVFCGGFLAVWMAKG</sequence>
<name>A0A8S5M3L2_9CAUD</name>
<keyword evidence="1" id="KW-0812">Transmembrane</keyword>
<feature type="transmembrane region" description="Helical" evidence="1">
    <location>
        <begin position="7"/>
        <end position="32"/>
    </location>
</feature>
<reference evidence="2" key="1">
    <citation type="journal article" date="2021" name="Proc. Natl. Acad. Sci. U.S.A.">
        <title>A Catalog of Tens of Thousands of Viruses from Human Metagenomes Reveals Hidden Associations with Chronic Diseases.</title>
        <authorList>
            <person name="Tisza M.J."/>
            <person name="Buck C.B."/>
        </authorList>
    </citation>
    <scope>NUCLEOTIDE SEQUENCE</scope>
    <source>
        <strain evidence="2">CtOVO10</strain>
    </source>
</reference>
<protein>
    <submittedName>
        <fullName evidence="2">Uncharacterized protein</fullName>
    </submittedName>
</protein>
<keyword evidence="1" id="KW-1133">Transmembrane helix</keyword>
<evidence type="ECO:0000313" key="2">
    <source>
        <dbReference type="EMBL" id="DAD76663.1"/>
    </source>
</evidence>
<organism evidence="2">
    <name type="scientific">Siphoviridae sp. ctOVO10</name>
    <dbReference type="NCBI Taxonomy" id="2826311"/>
    <lineage>
        <taxon>Viruses</taxon>
        <taxon>Duplodnaviria</taxon>
        <taxon>Heunggongvirae</taxon>
        <taxon>Uroviricota</taxon>
        <taxon>Caudoviricetes</taxon>
    </lineage>
</organism>
<feature type="transmembrane region" description="Helical" evidence="1">
    <location>
        <begin position="52"/>
        <end position="76"/>
    </location>
</feature>
<accession>A0A8S5M3L2</accession>
<dbReference type="EMBL" id="BK014806">
    <property type="protein sequence ID" value="DAD76663.1"/>
    <property type="molecule type" value="Genomic_DNA"/>
</dbReference>
<proteinExistence type="predicted"/>
<evidence type="ECO:0000256" key="1">
    <source>
        <dbReference type="SAM" id="Phobius"/>
    </source>
</evidence>